<accession>A0AAN7H4J5</accession>
<evidence type="ECO:0000256" key="1">
    <source>
        <dbReference type="ARBA" id="ARBA00001971"/>
    </source>
</evidence>
<dbReference type="Pfam" id="PF00067">
    <property type="entry name" value="p450"/>
    <property type="match status" value="1"/>
</dbReference>
<keyword evidence="11" id="KW-1185">Reference proteome</keyword>
<protein>
    <submittedName>
        <fullName evidence="10">Cytochrome P450</fullName>
    </submittedName>
</protein>
<dbReference type="PRINTS" id="PR00465">
    <property type="entry name" value="EP450IV"/>
</dbReference>
<evidence type="ECO:0000256" key="4">
    <source>
        <dbReference type="ARBA" id="ARBA00022723"/>
    </source>
</evidence>
<dbReference type="Proteomes" id="UP001303760">
    <property type="component" value="Unassembled WGS sequence"/>
</dbReference>
<evidence type="ECO:0000256" key="5">
    <source>
        <dbReference type="ARBA" id="ARBA00023002"/>
    </source>
</evidence>
<keyword evidence="5 9" id="KW-0560">Oxidoreductase</keyword>
<proteinExistence type="inferred from homology"/>
<evidence type="ECO:0000313" key="10">
    <source>
        <dbReference type="EMBL" id="KAK4234571.1"/>
    </source>
</evidence>
<dbReference type="GO" id="GO:0005506">
    <property type="term" value="F:iron ion binding"/>
    <property type="evidence" value="ECO:0007669"/>
    <property type="project" value="InterPro"/>
</dbReference>
<dbReference type="InterPro" id="IPR017972">
    <property type="entry name" value="Cyt_P450_CS"/>
</dbReference>
<dbReference type="EMBL" id="MU860353">
    <property type="protein sequence ID" value="KAK4234571.1"/>
    <property type="molecule type" value="Genomic_DNA"/>
</dbReference>
<evidence type="ECO:0000256" key="8">
    <source>
        <dbReference type="PIRSR" id="PIRSR602403-1"/>
    </source>
</evidence>
<dbReference type="GO" id="GO:0004497">
    <property type="term" value="F:monooxygenase activity"/>
    <property type="evidence" value="ECO:0007669"/>
    <property type="project" value="UniProtKB-KW"/>
</dbReference>
<comment type="subcellular location">
    <subcellularLocation>
        <location evidence="2">Membrane</location>
        <topology evidence="2">Single-pass membrane protein</topology>
    </subcellularLocation>
</comment>
<dbReference type="PANTHER" id="PTHR46206:SF6">
    <property type="entry name" value="CYTOCHROME P450 MONOOXYGENASE AN1598-RELATED"/>
    <property type="match status" value="1"/>
</dbReference>
<keyword evidence="6 8" id="KW-0408">Iron</keyword>
<evidence type="ECO:0000256" key="3">
    <source>
        <dbReference type="ARBA" id="ARBA00010617"/>
    </source>
</evidence>
<dbReference type="CDD" id="cd11041">
    <property type="entry name" value="CYP503A1-like"/>
    <property type="match status" value="1"/>
</dbReference>
<dbReference type="GO" id="GO:0016705">
    <property type="term" value="F:oxidoreductase activity, acting on paired donors, with incorporation or reduction of molecular oxygen"/>
    <property type="evidence" value="ECO:0007669"/>
    <property type="project" value="InterPro"/>
</dbReference>
<organism evidence="10 11">
    <name type="scientific">Achaetomium macrosporum</name>
    <dbReference type="NCBI Taxonomy" id="79813"/>
    <lineage>
        <taxon>Eukaryota</taxon>
        <taxon>Fungi</taxon>
        <taxon>Dikarya</taxon>
        <taxon>Ascomycota</taxon>
        <taxon>Pezizomycotina</taxon>
        <taxon>Sordariomycetes</taxon>
        <taxon>Sordariomycetidae</taxon>
        <taxon>Sordariales</taxon>
        <taxon>Chaetomiaceae</taxon>
        <taxon>Achaetomium</taxon>
    </lineage>
</organism>
<dbReference type="PROSITE" id="PS00086">
    <property type="entry name" value="CYTOCHROME_P450"/>
    <property type="match status" value="1"/>
</dbReference>
<evidence type="ECO:0000256" key="9">
    <source>
        <dbReference type="RuleBase" id="RU000461"/>
    </source>
</evidence>
<evidence type="ECO:0000256" key="7">
    <source>
        <dbReference type="ARBA" id="ARBA00023033"/>
    </source>
</evidence>
<evidence type="ECO:0000313" key="11">
    <source>
        <dbReference type="Proteomes" id="UP001303760"/>
    </source>
</evidence>
<dbReference type="SUPFAM" id="SSF48264">
    <property type="entry name" value="Cytochrome P450"/>
    <property type="match status" value="1"/>
</dbReference>
<gene>
    <name evidence="10" type="ORF">C8A03DRAFT_47131</name>
</gene>
<keyword evidence="4 8" id="KW-0479">Metal-binding</keyword>
<dbReference type="GO" id="GO:0016020">
    <property type="term" value="C:membrane"/>
    <property type="evidence" value="ECO:0007669"/>
    <property type="project" value="UniProtKB-SubCell"/>
</dbReference>
<evidence type="ECO:0000256" key="6">
    <source>
        <dbReference type="ARBA" id="ARBA00023004"/>
    </source>
</evidence>
<keyword evidence="7 9" id="KW-0503">Monooxygenase</keyword>
<dbReference type="Gene3D" id="1.10.630.10">
    <property type="entry name" value="Cytochrome P450"/>
    <property type="match status" value="1"/>
</dbReference>
<dbReference type="InterPro" id="IPR002403">
    <property type="entry name" value="Cyt_P450_E_grp-IV"/>
</dbReference>
<evidence type="ECO:0000256" key="2">
    <source>
        <dbReference type="ARBA" id="ARBA00004167"/>
    </source>
</evidence>
<comment type="similarity">
    <text evidence="3 9">Belongs to the cytochrome P450 family.</text>
</comment>
<dbReference type="PANTHER" id="PTHR46206">
    <property type="entry name" value="CYTOCHROME P450"/>
    <property type="match status" value="1"/>
</dbReference>
<keyword evidence="8 9" id="KW-0349">Heme</keyword>
<dbReference type="InterPro" id="IPR001128">
    <property type="entry name" value="Cyt_P450"/>
</dbReference>
<comment type="caution">
    <text evidence="10">The sequence shown here is derived from an EMBL/GenBank/DDBJ whole genome shotgun (WGS) entry which is preliminary data.</text>
</comment>
<feature type="binding site" description="axial binding residue" evidence="8">
    <location>
        <position position="467"/>
    </location>
    <ligand>
        <name>heme</name>
        <dbReference type="ChEBI" id="CHEBI:30413"/>
    </ligand>
    <ligandPart>
        <name>Fe</name>
        <dbReference type="ChEBI" id="CHEBI:18248"/>
    </ligandPart>
</feature>
<dbReference type="AlphaFoldDB" id="A0AAN7H4J5"/>
<dbReference type="GO" id="GO:0020037">
    <property type="term" value="F:heme binding"/>
    <property type="evidence" value="ECO:0007669"/>
    <property type="project" value="InterPro"/>
</dbReference>
<reference evidence="10" key="1">
    <citation type="journal article" date="2023" name="Mol. Phylogenet. Evol.">
        <title>Genome-scale phylogeny and comparative genomics of the fungal order Sordariales.</title>
        <authorList>
            <person name="Hensen N."/>
            <person name="Bonometti L."/>
            <person name="Westerberg I."/>
            <person name="Brannstrom I.O."/>
            <person name="Guillou S."/>
            <person name="Cros-Aarteil S."/>
            <person name="Calhoun S."/>
            <person name="Haridas S."/>
            <person name="Kuo A."/>
            <person name="Mondo S."/>
            <person name="Pangilinan J."/>
            <person name="Riley R."/>
            <person name="LaButti K."/>
            <person name="Andreopoulos B."/>
            <person name="Lipzen A."/>
            <person name="Chen C."/>
            <person name="Yan M."/>
            <person name="Daum C."/>
            <person name="Ng V."/>
            <person name="Clum A."/>
            <person name="Steindorff A."/>
            <person name="Ohm R.A."/>
            <person name="Martin F."/>
            <person name="Silar P."/>
            <person name="Natvig D.O."/>
            <person name="Lalanne C."/>
            <person name="Gautier V."/>
            <person name="Ament-Velasquez S.L."/>
            <person name="Kruys A."/>
            <person name="Hutchinson M.I."/>
            <person name="Powell A.J."/>
            <person name="Barry K."/>
            <person name="Miller A.N."/>
            <person name="Grigoriev I.V."/>
            <person name="Debuchy R."/>
            <person name="Gladieux P."/>
            <person name="Hiltunen Thoren M."/>
            <person name="Johannesson H."/>
        </authorList>
    </citation>
    <scope>NUCLEOTIDE SEQUENCE</scope>
    <source>
        <strain evidence="10">CBS 532.94</strain>
    </source>
</reference>
<name>A0AAN7H4J5_9PEZI</name>
<sequence length="528" mass="59552">MGVFDIAAAPFEGLAENTILKWLCYSFFAYCLIEALSTWRLTRKHAGQPLIGGSPLVPQFILNLLYFWDSTKLAKRGYDKFPTKPFQLIRSDGPVVVLPPTLLDEIARLPYNICESTAALERDLLGSFTGVGLILESRLHHSIVQRKLTPRLPLLLSRMEAAVTSAFETNFPQSENWTEFQPYQALSGVSARLSAEIIVGPSFCENKEWLHIAVEYTESLFRTVVILRCLPAWTHPIACYLLPSYWRGNRLLRSAQKLLGPTLQELLDKNDAGKWKPQDDKPEDLNVLSWLASLAKGRERNPVTLGHVLVLVALAMVHTTLLRMVNVLYDVTSADPALLTALLDEIGAVAKRGWHEHDNPYDALDRLDSVLRESQRLSPPTTMGVKRWFKEGHTFADGTHVRAGTYACMPVYAIENDPARVDCPERFDGLRWYRAAKATQDANEAKLYRFSSPAPDFLNFGYGKTACPGRFVASVVVKMVMVKALADYEFRFLPGAERPGNIVAHEFLFTWPWQRMLVRKRPRGGCPF</sequence>
<reference evidence="10" key="2">
    <citation type="submission" date="2023-05" db="EMBL/GenBank/DDBJ databases">
        <authorList>
            <consortium name="Lawrence Berkeley National Laboratory"/>
            <person name="Steindorff A."/>
            <person name="Hensen N."/>
            <person name="Bonometti L."/>
            <person name="Westerberg I."/>
            <person name="Brannstrom I.O."/>
            <person name="Guillou S."/>
            <person name="Cros-Aarteil S."/>
            <person name="Calhoun S."/>
            <person name="Haridas S."/>
            <person name="Kuo A."/>
            <person name="Mondo S."/>
            <person name="Pangilinan J."/>
            <person name="Riley R."/>
            <person name="Labutti K."/>
            <person name="Andreopoulos B."/>
            <person name="Lipzen A."/>
            <person name="Chen C."/>
            <person name="Yanf M."/>
            <person name="Daum C."/>
            <person name="Ng V."/>
            <person name="Clum A."/>
            <person name="Ohm R."/>
            <person name="Martin F."/>
            <person name="Silar P."/>
            <person name="Natvig D."/>
            <person name="Lalanne C."/>
            <person name="Gautier V."/>
            <person name="Ament-Velasquez S.L."/>
            <person name="Kruys A."/>
            <person name="Hutchinson M.I."/>
            <person name="Powell A.J."/>
            <person name="Barry K."/>
            <person name="Miller A.N."/>
            <person name="Grigoriev I.V."/>
            <person name="Debuchy R."/>
            <person name="Gladieux P."/>
            <person name="Thoren M.H."/>
            <person name="Johannesson H."/>
        </authorList>
    </citation>
    <scope>NUCLEOTIDE SEQUENCE</scope>
    <source>
        <strain evidence="10">CBS 532.94</strain>
    </source>
</reference>
<comment type="cofactor">
    <cofactor evidence="1 8">
        <name>heme</name>
        <dbReference type="ChEBI" id="CHEBI:30413"/>
    </cofactor>
</comment>
<dbReference type="InterPro" id="IPR036396">
    <property type="entry name" value="Cyt_P450_sf"/>
</dbReference>